<dbReference type="SUPFAM" id="SSF102824">
    <property type="entry name" value="Colicin D/E5 nuclease domain"/>
    <property type="match status" value="1"/>
</dbReference>
<name>A0A6H9TWN7_9BURK</name>
<dbReference type="OrthoDB" id="5666689at2"/>
<dbReference type="InterPro" id="IPR038234">
    <property type="entry name" value="Colicin_E5_C_sf"/>
</dbReference>
<dbReference type="EMBL" id="VZOJ01000002">
    <property type="protein sequence ID" value="KAB0644653.1"/>
    <property type="molecule type" value="Genomic_DNA"/>
</dbReference>
<dbReference type="Pfam" id="PF12106">
    <property type="entry name" value="Colicin_E5"/>
    <property type="match status" value="1"/>
</dbReference>
<proteinExistence type="predicted"/>
<feature type="domain" description="Colicin E5 ribonuclease" evidence="2">
    <location>
        <begin position="23"/>
        <end position="108"/>
    </location>
</feature>
<dbReference type="InterPro" id="IPR038233">
    <property type="entry name" value="Colicin_D/E5_nuclease"/>
</dbReference>
<evidence type="ECO:0000259" key="2">
    <source>
        <dbReference type="Pfam" id="PF12106"/>
    </source>
</evidence>
<evidence type="ECO:0000313" key="4">
    <source>
        <dbReference type="Proteomes" id="UP000430232"/>
    </source>
</evidence>
<keyword evidence="4" id="KW-1185">Reference proteome</keyword>
<dbReference type="GeneID" id="99788140"/>
<dbReference type="Proteomes" id="UP000430232">
    <property type="component" value="Unassembled WGS sequence"/>
</dbReference>
<feature type="region of interest" description="Disordered" evidence="1">
    <location>
        <begin position="45"/>
        <end position="72"/>
    </location>
</feature>
<dbReference type="GO" id="GO:0004540">
    <property type="term" value="F:RNA nuclease activity"/>
    <property type="evidence" value="ECO:0007669"/>
    <property type="project" value="InterPro"/>
</dbReference>
<comment type="caution">
    <text evidence="3">The sequence shown here is derived from an EMBL/GenBank/DDBJ whole genome shotgun (WGS) entry which is preliminary data.</text>
</comment>
<reference evidence="3 4" key="1">
    <citation type="submission" date="2019-09" db="EMBL/GenBank/DDBJ databases">
        <title>Draft genome sequences of 48 bacterial type strains from the CCUG.</title>
        <authorList>
            <person name="Tunovic T."/>
            <person name="Pineiro-Iglesias B."/>
            <person name="Unosson C."/>
            <person name="Inganas E."/>
            <person name="Ohlen M."/>
            <person name="Cardew S."/>
            <person name="Jensie-Markopoulos S."/>
            <person name="Salva-Serra F."/>
            <person name="Jaen-Luchoro D."/>
            <person name="Karlsson R."/>
            <person name="Svensson-Stadler L."/>
            <person name="Chun J."/>
            <person name="Moore E."/>
        </authorList>
    </citation>
    <scope>NUCLEOTIDE SEQUENCE [LARGE SCALE GENOMIC DNA]</scope>
    <source>
        <strain evidence="3 4">CCUG 54555</strain>
    </source>
</reference>
<evidence type="ECO:0000256" key="1">
    <source>
        <dbReference type="SAM" id="MobiDB-lite"/>
    </source>
</evidence>
<dbReference type="Gene3D" id="3.30.2310.30">
    <property type="match status" value="1"/>
</dbReference>
<gene>
    <name evidence="3" type="ORF">F7R21_02325</name>
</gene>
<accession>A0A6H9TWN7</accession>
<sequence length="113" mass="12253">MAWSAANAFRNADSAADTSSRNLIIDDKIARQIDERGWTDKEVQATVDDGPAGTTMDNRGASKTPDGIPRNDPATVYGSPDGYFVVNDITGEVVQVSGKNEPTWIPDGRIKWK</sequence>
<dbReference type="AlphaFoldDB" id="A0A6H9TWN7"/>
<organism evidence="3 4">
    <name type="scientific">Burkholderia latens</name>
    <dbReference type="NCBI Taxonomy" id="488446"/>
    <lineage>
        <taxon>Bacteria</taxon>
        <taxon>Pseudomonadati</taxon>
        <taxon>Pseudomonadota</taxon>
        <taxon>Betaproteobacteria</taxon>
        <taxon>Burkholderiales</taxon>
        <taxon>Burkholderiaceae</taxon>
        <taxon>Burkholderia</taxon>
        <taxon>Burkholderia cepacia complex</taxon>
    </lineage>
</organism>
<protein>
    <recommendedName>
        <fullName evidence="2">Colicin E5 ribonuclease domain-containing protein</fullName>
    </recommendedName>
</protein>
<dbReference type="RefSeq" id="WP_151062659.1">
    <property type="nucleotide sequence ID" value="NZ_CABVPL010000004.1"/>
</dbReference>
<dbReference type="InterPro" id="IPR021964">
    <property type="entry name" value="Colicin_E5_C"/>
</dbReference>
<evidence type="ECO:0000313" key="3">
    <source>
        <dbReference type="EMBL" id="KAB0644653.1"/>
    </source>
</evidence>